<evidence type="ECO:0000313" key="2">
    <source>
        <dbReference type="Proteomes" id="UP000821845"/>
    </source>
</evidence>
<dbReference type="EMBL" id="CM023488">
    <property type="protein sequence ID" value="KAH6923446.1"/>
    <property type="molecule type" value="Genomic_DNA"/>
</dbReference>
<comment type="caution">
    <text evidence="1">The sequence shown here is derived from an EMBL/GenBank/DDBJ whole genome shotgun (WGS) entry which is preliminary data.</text>
</comment>
<dbReference type="Proteomes" id="UP000821845">
    <property type="component" value="Chromosome 8"/>
</dbReference>
<accession>A0ACB7RLB6</accession>
<reference evidence="1" key="1">
    <citation type="submission" date="2020-05" db="EMBL/GenBank/DDBJ databases">
        <title>Large-scale comparative analyses of tick genomes elucidate their genetic diversity and vector capacities.</title>
        <authorList>
            <person name="Jia N."/>
            <person name="Wang J."/>
            <person name="Shi W."/>
            <person name="Du L."/>
            <person name="Sun Y."/>
            <person name="Zhan W."/>
            <person name="Jiang J."/>
            <person name="Wang Q."/>
            <person name="Zhang B."/>
            <person name="Ji P."/>
            <person name="Sakyi L.B."/>
            <person name="Cui X."/>
            <person name="Yuan T."/>
            <person name="Jiang B."/>
            <person name="Yang W."/>
            <person name="Lam T.T.-Y."/>
            <person name="Chang Q."/>
            <person name="Ding S."/>
            <person name="Wang X."/>
            <person name="Zhu J."/>
            <person name="Ruan X."/>
            <person name="Zhao L."/>
            <person name="Wei J."/>
            <person name="Que T."/>
            <person name="Du C."/>
            <person name="Cheng J."/>
            <person name="Dai P."/>
            <person name="Han X."/>
            <person name="Huang E."/>
            <person name="Gao Y."/>
            <person name="Liu J."/>
            <person name="Shao H."/>
            <person name="Ye R."/>
            <person name="Li L."/>
            <person name="Wei W."/>
            <person name="Wang X."/>
            <person name="Wang C."/>
            <person name="Yang T."/>
            <person name="Huo Q."/>
            <person name="Li W."/>
            <person name="Guo W."/>
            <person name="Chen H."/>
            <person name="Zhou L."/>
            <person name="Ni X."/>
            <person name="Tian J."/>
            <person name="Zhou Y."/>
            <person name="Sheng Y."/>
            <person name="Liu T."/>
            <person name="Pan Y."/>
            <person name="Xia L."/>
            <person name="Li J."/>
            <person name="Zhao F."/>
            <person name="Cao W."/>
        </authorList>
    </citation>
    <scope>NUCLEOTIDE SEQUENCE</scope>
    <source>
        <strain evidence="1">Hyas-2018</strain>
    </source>
</reference>
<gene>
    <name evidence="1" type="ORF">HPB50_001085</name>
</gene>
<keyword evidence="2" id="KW-1185">Reference proteome</keyword>
<proteinExistence type="predicted"/>
<name>A0ACB7RLB6_HYAAI</name>
<organism evidence="1 2">
    <name type="scientific">Hyalomma asiaticum</name>
    <name type="common">Tick</name>
    <dbReference type="NCBI Taxonomy" id="266040"/>
    <lineage>
        <taxon>Eukaryota</taxon>
        <taxon>Metazoa</taxon>
        <taxon>Ecdysozoa</taxon>
        <taxon>Arthropoda</taxon>
        <taxon>Chelicerata</taxon>
        <taxon>Arachnida</taxon>
        <taxon>Acari</taxon>
        <taxon>Parasitiformes</taxon>
        <taxon>Ixodida</taxon>
        <taxon>Ixodoidea</taxon>
        <taxon>Ixodidae</taxon>
        <taxon>Hyalomminae</taxon>
        <taxon>Hyalomma</taxon>
    </lineage>
</organism>
<protein>
    <submittedName>
        <fullName evidence="1">Uncharacterized protein</fullName>
    </submittedName>
</protein>
<evidence type="ECO:0000313" key="1">
    <source>
        <dbReference type="EMBL" id="KAH6923446.1"/>
    </source>
</evidence>
<sequence>MPEQQRSVTSWRATHVVAYLFAMGTSIGALVCYRNMNARLHTTVDKCLLFTKPWIDVDASTGKCQIDYTRIEWSSDKLCNYVTFALLASFVYSIVAVWFFVMCAPSRGSQLHDSIVHVWKIVAPASMLSGVMALITLVMAWKVTNGMNIFFHDLNMGMQRNCTTTNMIGWKDNTVALLLADRVPTKILVWLVFLCWMFATLALVVRCATAADFTEDKREWLVDARLVTFFRNLFRHCASGSTARIQLDTLPPASRFLWRQCNHSPMCHLLPSFQLVLSLWAHLRVVPQSVLSVAMLRAGCDFILYC</sequence>